<comment type="caution">
    <text evidence="1">The sequence shown here is derived from an EMBL/GenBank/DDBJ whole genome shotgun (WGS) entry which is preliminary data.</text>
</comment>
<name>A0A8X6WU11_9ARAC</name>
<sequence>MNAVSVGKTFSMRTTGRTLTYTLSILIRITAFQRQCVGRNHPRSFDQAISSAKAPRRRNVSGILTRGASSSTANLITEFLPTLMSTLDCPDPTVHLESRKRTLPVNA</sequence>
<proteinExistence type="predicted"/>
<protein>
    <submittedName>
        <fullName evidence="1">Uncharacterized protein</fullName>
    </submittedName>
</protein>
<dbReference type="Proteomes" id="UP000886998">
    <property type="component" value="Unassembled WGS sequence"/>
</dbReference>
<dbReference type="AlphaFoldDB" id="A0A8X6WU11"/>
<reference evidence="1" key="1">
    <citation type="submission" date="2020-08" db="EMBL/GenBank/DDBJ databases">
        <title>Multicomponent nature underlies the extraordinary mechanical properties of spider dragline silk.</title>
        <authorList>
            <person name="Kono N."/>
            <person name="Nakamura H."/>
            <person name="Mori M."/>
            <person name="Yoshida Y."/>
            <person name="Ohtoshi R."/>
            <person name="Malay A.D."/>
            <person name="Moran D.A.P."/>
            <person name="Tomita M."/>
            <person name="Numata K."/>
            <person name="Arakawa K."/>
        </authorList>
    </citation>
    <scope>NUCLEOTIDE SEQUENCE</scope>
</reference>
<dbReference type="EMBL" id="BMAV01002422">
    <property type="protein sequence ID" value="GFY41304.1"/>
    <property type="molecule type" value="Genomic_DNA"/>
</dbReference>
<evidence type="ECO:0000313" key="2">
    <source>
        <dbReference type="Proteomes" id="UP000886998"/>
    </source>
</evidence>
<keyword evidence="2" id="KW-1185">Reference proteome</keyword>
<accession>A0A8X6WU11</accession>
<evidence type="ECO:0000313" key="1">
    <source>
        <dbReference type="EMBL" id="GFY41304.1"/>
    </source>
</evidence>
<gene>
    <name evidence="1" type="ORF">TNIN_265371</name>
</gene>
<organism evidence="1 2">
    <name type="scientific">Trichonephila inaurata madagascariensis</name>
    <dbReference type="NCBI Taxonomy" id="2747483"/>
    <lineage>
        <taxon>Eukaryota</taxon>
        <taxon>Metazoa</taxon>
        <taxon>Ecdysozoa</taxon>
        <taxon>Arthropoda</taxon>
        <taxon>Chelicerata</taxon>
        <taxon>Arachnida</taxon>
        <taxon>Araneae</taxon>
        <taxon>Araneomorphae</taxon>
        <taxon>Entelegynae</taxon>
        <taxon>Araneoidea</taxon>
        <taxon>Nephilidae</taxon>
        <taxon>Trichonephila</taxon>
        <taxon>Trichonephila inaurata</taxon>
    </lineage>
</organism>